<feature type="compositionally biased region" description="Basic and acidic residues" evidence="10">
    <location>
        <begin position="345"/>
        <end position="366"/>
    </location>
</feature>
<sequence>MAADECKIKVVCRVRPLNDKEERARSKSVVKFPSDHDDKDYVFDKVFRPDATQEKVYIEAAKEIVEYVLKGYNGTIFAYGQTSSGKTHTMQGVLNKENEQGIIPRIVQDIFNHISTFSTSNLQFEITVLSKTNLAVRDDKNRVPSVKGVTECVVSSPREVFKTIADGKKNRHTAVTNMNEHSSRSHSVFLINVKQNNVETEEKLKGQLYLVDLAGSENVAKTDAAGQMLNEAINNNLSLFALGNVIKALVRKTLTDGPKPYIPFRDSKLTRILKESLGGNARTIIILCCSPASISESQTKSTLKFGQRVNKELTAEEWKRHYEKECEKAARLEKQLSLAEAESEQWDKERTKLHQQIDEQVNRQDI</sequence>
<organism evidence="12 14">
    <name type="scientific">Didymodactylos carnosus</name>
    <dbReference type="NCBI Taxonomy" id="1234261"/>
    <lineage>
        <taxon>Eukaryota</taxon>
        <taxon>Metazoa</taxon>
        <taxon>Spiralia</taxon>
        <taxon>Gnathifera</taxon>
        <taxon>Rotifera</taxon>
        <taxon>Eurotatoria</taxon>
        <taxon>Bdelloidea</taxon>
        <taxon>Philodinida</taxon>
        <taxon>Philodinidae</taxon>
        <taxon>Didymodactylos</taxon>
    </lineage>
</organism>
<evidence type="ECO:0000256" key="6">
    <source>
        <dbReference type="ARBA" id="ARBA00023175"/>
    </source>
</evidence>
<evidence type="ECO:0000256" key="7">
    <source>
        <dbReference type="ARBA" id="ARBA00023212"/>
    </source>
</evidence>
<dbReference type="EMBL" id="CAJOBC010015126">
    <property type="protein sequence ID" value="CAF4022670.1"/>
    <property type="molecule type" value="Genomic_DNA"/>
</dbReference>
<evidence type="ECO:0000256" key="5">
    <source>
        <dbReference type="ARBA" id="ARBA00023054"/>
    </source>
</evidence>
<comment type="caution">
    <text evidence="12">The sequence shown here is derived from an EMBL/GenBank/DDBJ whole genome shotgun (WGS) entry which is preliminary data.</text>
</comment>
<keyword evidence="7" id="KW-0963">Cytoplasm</keyword>
<dbReference type="SUPFAM" id="SSF52540">
    <property type="entry name" value="P-loop containing nucleoside triphosphate hydrolases"/>
    <property type="match status" value="1"/>
</dbReference>
<dbReference type="Pfam" id="PF00225">
    <property type="entry name" value="Kinesin"/>
    <property type="match status" value="1"/>
</dbReference>
<name>A0A815A6D0_9BILA</name>
<dbReference type="Gene3D" id="6.10.250.1590">
    <property type="match status" value="1"/>
</dbReference>
<dbReference type="InterPro" id="IPR027640">
    <property type="entry name" value="Kinesin-like_fam"/>
</dbReference>
<feature type="domain" description="Kinesin motor" evidence="11">
    <location>
        <begin position="7"/>
        <end position="312"/>
    </location>
</feature>
<gene>
    <name evidence="12" type="ORF">GPM918_LOCUS26198</name>
    <name evidence="13" type="ORF">SRO942_LOCUS26309</name>
</gene>
<keyword evidence="5" id="KW-0175">Coiled coil</keyword>
<dbReference type="OrthoDB" id="3176171at2759"/>
<keyword evidence="14" id="KW-1185">Reference proteome</keyword>
<dbReference type="AlphaFoldDB" id="A0A815A6D0"/>
<feature type="region of interest" description="Disordered" evidence="10">
    <location>
        <begin position="343"/>
        <end position="366"/>
    </location>
</feature>
<feature type="binding site" evidence="8">
    <location>
        <begin position="80"/>
        <end position="87"/>
    </location>
    <ligand>
        <name>ATP</name>
        <dbReference type="ChEBI" id="CHEBI:30616"/>
    </ligand>
</feature>
<dbReference type="InterPro" id="IPR001752">
    <property type="entry name" value="Kinesin_motor_dom"/>
</dbReference>
<keyword evidence="6 8" id="KW-0505">Motor protein</keyword>
<keyword evidence="3 8" id="KW-0547">Nucleotide-binding</keyword>
<comment type="similarity">
    <text evidence="8 9">Belongs to the TRAFAC class myosin-kinesin ATPase superfamily. Kinesin family.</text>
</comment>
<keyword evidence="4 8" id="KW-0067">ATP-binding</keyword>
<evidence type="ECO:0000256" key="8">
    <source>
        <dbReference type="PROSITE-ProRule" id="PRU00283"/>
    </source>
</evidence>
<evidence type="ECO:0000256" key="1">
    <source>
        <dbReference type="ARBA" id="ARBA00004245"/>
    </source>
</evidence>
<dbReference type="GO" id="GO:0007018">
    <property type="term" value="P:microtubule-based movement"/>
    <property type="evidence" value="ECO:0007669"/>
    <property type="project" value="InterPro"/>
</dbReference>
<evidence type="ECO:0000256" key="3">
    <source>
        <dbReference type="ARBA" id="ARBA00022741"/>
    </source>
</evidence>
<evidence type="ECO:0000256" key="10">
    <source>
        <dbReference type="SAM" id="MobiDB-lite"/>
    </source>
</evidence>
<dbReference type="PANTHER" id="PTHR47968">
    <property type="entry name" value="CENTROMERE PROTEIN E"/>
    <property type="match status" value="1"/>
</dbReference>
<keyword evidence="2 9" id="KW-0493">Microtubule</keyword>
<reference evidence="12" key="1">
    <citation type="submission" date="2021-02" db="EMBL/GenBank/DDBJ databases">
        <authorList>
            <person name="Nowell W R."/>
        </authorList>
    </citation>
    <scope>NUCLEOTIDE SEQUENCE</scope>
</reference>
<proteinExistence type="inferred from homology"/>
<dbReference type="CDD" id="cd01369">
    <property type="entry name" value="KISc_KHC_KIF5"/>
    <property type="match status" value="1"/>
</dbReference>
<evidence type="ECO:0000313" key="13">
    <source>
        <dbReference type="EMBL" id="CAF4022670.1"/>
    </source>
</evidence>
<evidence type="ECO:0000256" key="2">
    <source>
        <dbReference type="ARBA" id="ARBA00022701"/>
    </source>
</evidence>
<dbReference type="InterPro" id="IPR036961">
    <property type="entry name" value="Kinesin_motor_dom_sf"/>
</dbReference>
<accession>A0A815A6D0</accession>
<dbReference type="GO" id="GO:0008017">
    <property type="term" value="F:microtubule binding"/>
    <property type="evidence" value="ECO:0007669"/>
    <property type="project" value="InterPro"/>
</dbReference>
<keyword evidence="7" id="KW-0206">Cytoskeleton</keyword>
<dbReference type="PROSITE" id="PS00411">
    <property type="entry name" value="KINESIN_MOTOR_1"/>
    <property type="match status" value="1"/>
</dbReference>
<dbReference type="PROSITE" id="PS50067">
    <property type="entry name" value="KINESIN_MOTOR_2"/>
    <property type="match status" value="1"/>
</dbReference>
<dbReference type="GO" id="GO:0003777">
    <property type="term" value="F:microtubule motor activity"/>
    <property type="evidence" value="ECO:0007669"/>
    <property type="project" value="InterPro"/>
</dbReference>
<dbReference type="Proteomes" id="UP000663829">
    <property type="component" value="Unassembled WGS sequence"/>
</dbReference>
<dbReference type="Proteomes" id="UP000681722">
    <property type="component" value="Unassembled WGS sequence"/>
</dbReference>
<dbReference type="InterPro" id="IPR027417">
    <property type="entry name" value="P-loop_NTPase"/>
</dbReference>
<protein>
    <recommendedName>
        <fullName evidence="9">Kinesin-like protein</fullName>
    </recommendedName>
</protein>
<evidence type="ECO:0000256" key="4">
    <source>
        <dbReference type="ARBA" id="ARBA00022840"/>
    </source>
</evidence>
<dbReference type="PRINTS" id="PR00380">
    <property type="entry name" value="KINESINHEAVY"/>
</dbReference>
<evidence type="ECO:0000259" key="11">
    <source>
        <dbReference type="PROSITE" id="PS50067"/>
    </source>
</evidence>
<evidence type="ECO:0000313" key="14">
    <source>
        <dbReference type="Proteomes" id="UP000663829"/>
    </source>
</evidence>
<dbReference type="GO" id="GO:0005524">
    <property type="term" value="F:ATP binding"/>
    <property type="evidence" value="ECO:0007669"/>
    <property type="project" value="UniProtKB-UniRule"/>
</dbReference>
<comment type="subcellular location">
    <subcellularLocation>
        <location evidence="1">Cytoplasm</location>
        <location evidence="1">Cytoskeleton</location>
    </subcellularLocation>
</comment>
<dbReference type="EMBL" id="CAJNOQ010010457">
    <property type="protein sequence ID" value="CAF1252432.1"/>
    <property type="molecule type" value="Genomic_DNA"/>
</dbReference>
<dbReference type="InterPro" id="IPR019821">
    <property type="entry name" value="Kinesin_motor_CS"/>
</dbReference>
<dbReference type="GO" id="GO:0005874">
    <property type="term" value="C:microtubule"/>
    <property type="evidence" value="ECO:0007669"/>
    <property type="project" value="UniProtKB-KW"/>
</dbReference>
<dbReference type="PANTHER" id="PTHR47968:SF36">
    <property type="entry name" value="KINESIN HEAVY CHAIN ISOFORM X1"/>
    <property type="match status" value="1"/>
</dbReference>
<dbReference type="SMART" id="SM00129">
    <property type="entry name" value="KISc"/>
    <property type="match status" value="1"/>
</dbReference>
<evidence type="ECO:0000256" key="9">
    <source>
        <dbReference type="RuleBase" id="RU000394"/>
    </source>
</evidence>
<dbReference type="Gene3D" id="3.40.850.10">
    <property type="entry name" value="Kinesin motor domain"/>
    <property type="match status" value="1"/>
</dbReference>
<evidence type="ECO:0000313" key="12">
    <source>
        <dbReference type="EMBL" id="CAF1252432.1"/>
    </source>
</evidence>